<accession>A0A2W5N2V1</accession>
<evidence type="ECO:0000313" key="2">
    <source>
        <dbReference type="EMBL" id="PZQ46709.1"/>
    </source>
</evidence>
<dbReference type="Proteomes" id="UP000249185">
    <property type="component" value="Unassembled WGS sequence"/>
</dbReference>
<proteinExistence type="predicted"/>
<organism evidence="2 3">
    <name type="scientific">Rhodovulum sulfidophilum</name>
    <name type="common">Rhodobacter sulfidophilus</name>
    <dbReference type="NCBI Taxonomy" id="35806"/>
    <lineage>
        <taxon>Bacteria</taxon>
        <taxon>Pseudomonadati</taxon>
        <taxon>Pseudomonadota</taxon>
        <taxon>Alphaproteobacteria</taxon>
        <taxon>Rhodobacterales</taxon>
        <taxon>Paracoccaceae</taxon>
        <taxon>Rhodovulum</taxon>
    </lineage>
</organism>
<evidence type="ECO:0000313" key="3">
    <source>
        <dbReference type="Proteomes" id="UP000249185"/>
    </source>
</evidence>
<sequence length="184" mass="19655">MGLMASALGAREVAGAARDLAGVLVGDRAAREAAEAELGQAALAQFGAEFRRAPAGRFDRFMDGLNRLPRPLLVGGTLGLFAHAMVAPESFARRMESLALVPEPLWWLLGAIVSFYFGARELHYARGRSRPAAAATEEPARPGQPFLGALLARAKPAPTPPTPAERAADPNFNAALEEWRATRR</sequence>
<dbReference type="Pfam" id="PF11351">
    <property type="entry name" value="GTA_holin_3TM"/>
    <property type="match status" value="1"/>
</dbReference>
<protein>
    <recommendedName>
        <fullName evidence="4">Carboxylesterase</fullName>
    </recommendedName>
</protein>
<feature type="region of interest" description="Disordered" evidence="1">
    <location>
        <begin position="133"/>
        <end position="172"/>
    </location>
</feature>
<dbReference type="AlphaFoldDB" id="A0A2W5N2V1"/>
<comment type="caution">
    <text evidence="2">The sequence shown here is derived from an EMBL/GenBank/DDBJ whole genome shotgun (WGS) entry which is preliminary data.</text>
</comment>
<name>A0A2W5N2V1_RHOSU</name>
<dbReference type="InterPro" id="IPR021497">
    <property type="entry name" value="GTA_holin_3TM"/>
</dbReference>
<evidence type="ECO:0000256" key="1">
    <source>
        <dbReference type="SAM" id="MobiDB-lite"/>
    </source>
</evidence>
<gene>
    <name evidence="2" type="ORF">DI556_19635</name>
</gene>
<reference evidence="2 3" key="1">
    <citation type="submission" date="2017-08" db="EMBL/GenBank/DDBJ databases">
        <title>Infants hospitalized years apart are colonized by the same room-sourced microbial strains.</title>
        <authorList>
            <person name="Brooks B."/>
            <person name="Olm M.R."/>
            <person name="Firek B.A."/>
            <person name="Baker R."/>
            <person name="Thomas B.C."/>
            <person name="Morowitz M.J."/>
            <person name="Banfield J.F."/>
        </authorList>
    </citation>
    <scope>NUCLEOTIDE SEQUENCE [LARGE SCALE GENOMIC DNA]</scope>
    <source>
        <strain evidence="2">S2_005_002_R2_34</strain>
    </source>
</reference>
<dbReference type="EMBL" id="QFPW01000022">
    <property type="protein sequence ID" value="PZQ46709.1"/>
    <property type="molecule type" value="Genomic_DNA"/>
</dbReference>
<evidence type="ECO:0008006" key="4">
    <source>
        <dbReference type="Google" id="ProtNLM"/>
    </source>
</evidence>